<comment type="caution">
    <text evidence="3">The sequence shown here is derived from an EMBL/GenBank/DDBJ whole genome shotgun (WGS) entry which is preliminary data.</text>
</comment>
<dbReference type="InterPro" id="IPR036208">
    <property type="entry name" value="VHL_sf"/>
</dbReference>
<name>A0A9J6C9C0_POLVA</name>
<proteinExistence type="inferred from homology"/>
<dbReference type="InterPro" id="IPR024053">
    <property type="entry name" value="VHL_beta_dom"/>
</dbReference>
<dbReference type="SUPFAM" id="SSF49468">
    <property type="entry name" value="VHL"/>
    <property type="match status" value="1"/>
</dbReference>
<protein>
    <recommendedName>
        <fullName evidence="2">von Hippel-Lindau disease tumour suppressor beta domain-containing protein</fullName>
    </recommendedName>
</protein>
<evidence type="ECO:0000313" key="4">
    <source>
        <dbReference type="Proteomes" id="UP001107558"/>
    </source>
</evidence>
<dbReference type="InterPro" id="IPR037140">
    <property type="entry name" value="VHL_beta_dom_sf"/>
</dbReference>
<gene>
    <name evidence="3" type="ORF">PVAND_008053</name>
</gene>
<dbReference type="Gene3D" id="1.10.750.10">
    <property type="entry name" value="von Hippel-Lindau disease tumour suppressor, alpha domain"/>
    <property type="match status" value="1"/>
</dbReference>
<dbReference type="Pfam" id="PF01847">
    <property type="entry name" value="VHL"/>
    <property type="match status" value="1"/>
</dbReference>
<dbReference type="EMBL" id="JADBJN010000002">
    <property type="protein sequence ID" value="KAG5678371.1"/>
    <property type="molecule type" value="Genomic_DNA"/>
</dbReference>
<evidence type="ECO:0000259" key="2">
    <source>
        <dbReference type="Pfam" id="PF01847"/>
    </source>
</evidence>
<sequence>MLRSRDSNIRSFVKFKNCSCRVVEVHWINFHGNNIHYSNLKCGETIVVNTFTTHPWIFICQKTGERLRVNNNEVFLAKPWFNFIANSDNGLVSVEREEAQIHIALKSLKDICLWKIIYLIRQKDDIDYLQIPKTLKNDLAYFFYLSTRYREIESENSTSE</sequence>
<keyword evidence="4" id="KW-1185">Reference proteome</keyword>
<dbReference type="AlphaFoldDB" id="A0A9J6C9C0"/>
<dbReference type="Gene3D" id="2.60.40.780">
    <property type="entry name" value="von Hippel-Lindau disease tumour suppressor, beta domain"/>
    <property type="match status" value="1"/>
</dbReference>
<organism evidence="3 4">
    <name type="scientific">Polypedilum vanderplanki</name>
    <name type="common">Sleeping chironomid midge</name>
    <dbReference type="NCBI Taxonomy" id="319348"/>
    <lineage>
        <taxon>Eukaryota</taxon>
        <taxon>Metazoa</taxon>
        <taxon>Ecdysozoa</taxon>
        <taxon>Arthropoda</taxon>
        <taxon>Hexapoda</taxon>
        <taxon>Insecta</taxon>
        <taxon>Pterygota</taxon>
        <taxon>Neoptera</taxon>
        <taxon>Endopterygota</taxon>
        <taxon>Diptera</taxon>
        <taxon>Nematocera</taxon>
        <taxon>Chironomoidea</taxon>
        <taxon>Chironomidae</taxon>
        <taxon>Chironominae</taxon>
        <taxon>Polypedilum</taxon>
        <taxon>Polypedilum</taxon>
    </lineage>
</organism>
<dbReference type="FunFam" id="2.60.40.780:FF:000001">
    <property type="entry name" value="von Hippel-Lindau disease tumor suppressor"/>
    <property type="match status" value="1"/>
</dbReference>
<dbReference type="OrthoDB" id="413400at2759"/>
<feature type="domain" description="von Hippel-Lindau disease tumour suppressor beta" evidence="2">
    <location>
        <begin position="2"/>
        <end position="79"/>
    </location>
</feature>
<accession>A0A9J6C9C0</accession>
<evidence type="ECO:0000256" key="1">
    <source>
        <dbReference type="ARBA" id="ARBA00010057"/>
    </source>
</evidence>
<dbReference type="Proteomes" id="UP001107558">
    <property type="component" value="Chromosome 2"/>
</dbReference>
<evidence type="ECO:0000313" key="3">
    <source>
        <dbReference type="EMBL" id="KAG5678371.1"/>
    </source>
</evidence>
<dbReference type="InterPro" id="IPR037139">
    <property type="entry name" value="VHL_alpha_dom_sf"/>
</dbReference>
<reference evidence="3" key="1">
    <citation type="submission" date="2021-03" db="EMBL/GenBank/DDBJ databases">
        <title>Chromosome level genome of the anhydrobiotic midge Polypedilum vanderplanki.</title>
        <authorList>
            <person name="Yoshida Y."/>
            <person name="Kikawada T."/>
            <person name="Gusev O."/>
        </authorList>
    </citation>
    <scope>NUCLEOTIDE SEQUENCE</scope>
    <source>
        <strain evidence="3">NIAS01</strain>
        <tissue evidence="3">Whole body or cell culture</tissue>
    </source>
</reference>
<dbReference type="CDD" id="cd05468">
    <property type="entry name" value="pVHL"/>
    <property type="match status" value="1"/>
</dbReference>
<comment type="similarity">
    <text evidence="1">Belongs to the VHL family.</text>
</comment>
<dbReference type="InterPro" id="IPR022772">
    <property type="entry name" value="VHL_tumour_suppress_b/a_dom"/>
</dbReference>